<dbReference type="InterPro" id="IPR008979">
    <property type="entry name" value="Galactose-bd-like_sf"/>
</dbReference>
<keyword evidence="3" id="KW-1185">Reference proteome</keyword>
<gene>
    <name evidence="2" type="ORF">ACFSF0_08295</name>
</gene>
<dbReference type="Gene3D" id="2.60.120.260">
    <property type="entry name" value="Galactose-binding domain-like"/>
    <property type="match status" value="1"/>
</dbReference>
<accession>A0ABW4KRX4</accession>
<sequence length="234" mass="24437">MTVGAGQAQADIQAVRCGTALQDFGSGSGSTSLSPAMGTVTAAVNERWLAQSPRQARAGWWTNTGGDHTNPGTGYFVLMDIRTNRQGHAVYTNTLTGLEVGQSYTVSLWLASADPRLLPQVTVELPGTGQALDVDTATPLTGPDALAWQEARLTFTATAPTQALQVLERRAFTGGAGNDLALDDISLTHSCIAPPPVSVSTWGPVGRLMTTGGIVGLGWVLARRRAGRPRALKG</sequence>
<dbReference type="Proteomes" id="UP001597304">
    <property type="component" value="Unassembled WGS sequence"/>
</dbReference>
<dbReference type="EMBL" id="JBHUEJ010000016">
    <property type="protein sequence ID" value="MFD1710602.1"/>
    <property type="molecule type" value="Genomic_DNA"/>
</dbReference>
<feature type="domain" description="MAM" evidence="1">
    <location>
        <begin position="23"/>
        <end position="193"/>
    </location>
</feature>
<evidence type="ECO:0000313" key="2">
    <source>
        <dbReference type="EMBL" id="MFD1710602.1"/>
    </source>
</evidence>
<evidence type="ECO:0000313" key="3">
    <source>
        <dbReference type="Proteomes" id="UP001597304"/>
    </source>
</evidence>
<dbReference type="RefSeq" id="WP_187265660.1">
    <property type="nucleotide sequence ID" value="NZ_JBHUEJ010000016.1"/>
</dbReference>
<dbReference type="InterPro" id="IPR000998">
    <property type="entry name" value="MAM_dom"/>
</dbReference>
<protein>
    <recommendedName>
        <fullName evidence="1">MAM domain-containing protein</fullName>
    </recommendedName>
</protein>
<dbReference type="Pfam" id="PF00629">
    <property type="entry name" value="MAM"/>
    <property type="match status" value="1"/>
</dbReference>
<organism evidence="2 3">
    <name type="scientific">Ottowia flava</name>
    <dbReference type="NCBI Taxonomy" id="2675430"/>
    <lineage>
        <taxon>Bacteria</taxon>
        <taxon>Pseudomonadati</taxon>
        <taxon>Pseudomonadota</taxon>
        <taxon>Betaproteobacteria</taxon>
        <taxon>Burkholderiales</taxon>
        <taxon>Comamonadaceae</taxon>
        <taxon>Ottowia</taxon>
    </lineage>
</organism>
<dbReference type="SUPFAM" id="SSF49785">
    <property type="entry name" value="Galactose-binding domain-like"/>
    <property type="match status" value="1"/>
</dbReference>
<dbReference type="PROSITE" id="PS50060">
    <property type="entry name" value="MAM_2"/>
    <property type="match status" value="1"/>
</dbReference>
<evidence type="ECO:0000259" key="1">
    <source>
        <dbReference type="PROSITE" id="PS50060"/>
    </source>
</evidence>
<name>A0ABW4KRX4_9BURK</name>
<proteinExistence type="predicted"/>
<reference evidence="3" key="1">
    <citation type="journal article" date="2019" name="Int. J. Syst. Evol. Microbiol.">
        <title>The Global Catalogue of Microorganisms (GCM) 10K type strain sequencing project: providing services to taxonomists for standard genome sequencing and annotation.</title>
        <authorList>
            <consortium name="The Broad Institute Genomics Platform"/>
            <consortium name="The Broad Institute Genome Sequencing Center for Infectious Disease"/>
            <person name="Wu L."/>
            <person name="Ma J."/>
        </authorList>
    </citation>
    <scope>NUCLEOTIDE SEQUENCE [LARGE SCALE GENOMIC DNA]</scope>
    <source>
        <strain evidence="3">LMG 29247</strain>
    </source>
</reference>
<comment type="caution">
    <text evidence="2">The sequence shown here is derived from an EMBL/GenBank/DDBJ whole genome shotgun (WGS) entry which is preliminary data.</text>
</comment>